<dbReference type="RefSeq" id="WP_319832613.1">
    <property type="nucleotide sequence ID" value="NZ_CP138858.1"/>
</dbReference>
<evidence type="ECO:0000313" key="2">
    <source>
        <dbReference type="EMBL" id="WPJ95735.1"/>
    </source>
</evidence>
<name>A0ABZ0RLS9_9BACT</name>
<gene>
    <name evidence="2" type="ORF">SH580_20150</name>
</gene>
<keyword evidence="1" id="KW-1133">Transmembrane helix</keyword>
<evidence type="ECO:0000256" key="1">
    <source>
        <dbReference type="SAM" id="Phobius"/>
    </source>
</evidence>
<keyword evidence="1" id="KW-0472">Membrane</keyword>
<sequence>MTYTMINRNGGKILAMLVGLTALLVAAILGLSFYLSSSSIHSLLTENHELNKALTNLSQEEQIGFATVISQETNALGQLTTVLKFVQTAAGNPKEIVDEHIYTIQGNVVHFDALIVKFSDANVRAGKERALYLWRRIYGEQTAPDQGEPIQIPGNAPERYHAISRSLKVKDRTVFWEAIWSLANDPERLSQYGITAVFGNAIYTRMETGKVYLFKIGATGQIYPEVVDFGGASTE</sequence>
<protein>
    <submittedName>
        <fullName evidence="2">Uncharacterized protein</fullName>
    </submittedName>
</protein>
<organism evidence="2 3">
    <name type="scientific">Coraliomargarita algicola</name>
    <dbReference type="NCBI Taxonomy" id="3092156"/>
    <lineage>
        <taxon>Bacteria</taxon>
        <taxon>Pseudomonadati</taxon>
        <taxon>Verrucomicrobiota</taxon>
        <taxon>Opitutia</taxon>
        <taxon>Puniceicoccales</taxon>
        <taxon>Coraliomargaritaceae</taxon>
        <taxon>Coraliomargarita</taxon>
    </lineage>
</organism>
<accession>A0ABZ0RLS9</accession>
<dbReference type="EMBL" id="CP138858">
    <property type="protein sequence ID" value="WPJ95735.1"/>
    <property type="molecule type" value="Genomic_DNA"/>
</dbReference>
<keyword evidence="1" id="KW-0812">Transmembrane</keyword>
<proteinExistence type="predicted"/>
<reference evidence="2 3" key="1">
    <citation type="submission" date="2023-11" db="EMBL/GenBank/DDBJ databases">
        <title>Coraliomargarita sp. nov., isolated from marine algae.</title>
        <authorList>
            <person name="Lee J.K."/>
            <person name="Baek J.H."/>
            <person name="Kim J.M."/>
            <person name="Choi D.G."/>
            <person name="Jeon C.O."/>
        </authorList>
    </citation>
    <scope>NUCLEOTIDE SEQUENCE [LARGE SCALE GENOMIC DNA]</scope>
    <source>
        <strain evidence="2 3">J2-16</strain>
    </source>
</reference>
<keyword evidence="3" id="KW-1185">Reference proteome</keyword>
<feature type="transmembrane region" description="Helical" evidence="1">
    <location>
        <begin position="12"/>
        <end position="35"/>
    </location>
</feature>
<evidence type="ECO:0000313" key="3">
    <source>
        <dbReference type="Proteomes" id="UP001324993"/>
    </source>
</evidence>
<dbReference type="Proteomes" id="UP001324993">
    <property type="component" value="Chromosome"/>
</dbReference>